<dbReference type="InterPro" id="IPR032816">
    <property type="entry name" value="VTT_dom"/>
</dbReference>
<evidence type="ECO:0000256" key="1">
    <source>
        <dbReference type="ARBA" id="ARBA00004651"/>
    </source>
</evidence>
<reference evidence="10" key="1">
    <citation type="submission" date="2021-01" db="EMBL/GenBank/DDBJ databases">
        <title>Whole genome shotgun sequence of Planobispora takensis NBRC 109077.</title>
        <authorList>
            <person name="Komaki H."/>
            <person name="Tamura T."/>
        </authorList>
    </citation>
    <scope>NUCLEOTIDE SEQUENCE</scope>
    <source>
        <strain evidence="10">NBRC 109077</strain>
    </source>
</reference>
<evidence type="ECO:0000256" key="7">
    <source>
        <dbReference type="SAM" id="MobiDB-lite"/>
    </source>
</evidence>
<evidence type="ECO:0000256" key="8">
    <source>
        <dbReference type="SAM" id="Phobius"/>
    </source>
</evidence>
<dbReference type="EMBL" id="BOOK01000036">
    <property type="protein sequence ID" value="GII03050.1"/>
    <property type="molecule type" value="Genomic_DNA"/>
</dbReference>
<keyword evidence="5 8" id="KW-1133">Transmembrane helix</keyword>
<evidence type="ECO:0000256" key="2">
    <source>
        <dbReference type="ARBA" id="ARBA00010792"/>
    </source>
</evidence>
<comment type="similarity">
    <text evidence="2">Belongs to the DedA family.</text>
</comment>
<keyword evidence="4 8" id="KW-0812">Transmembrane</keyword>
<evidence type="ECO:0000259" key="9">
    <source>
        <dbReference type="Pfam" id="PF09335"/>
    </source>
</evidence>
<feature type="transmembrane region" description="Helical" evidence="8">
    <location>
        <begin position="196"/>
        <end position="216"/>
    </location>
</feature>
<dbReference type="PANTHER" id="PTHR42709">
    <property type="entry name" value="ALKALINE PHOSPHATASE LIKE PROTEIN"/>
    <property type="match status" value="1"/>
</dbReference>
<feature type="transmembrane region" description="Helical" evidence="8">
    <location>
        <begin position="12"/>
        <end position="30"/>
    </location>
</feature>
<dbReference type="Proteomes" id="UP000634476">
    <property type="component" value="Unassembled WGS sequence"/>
</dbReference>
<dbReference type="PANTHER" id="PTHR42709:SF6">
    <property type="entry name" value="UNDECAPRENYL PHOSPHATE TRANSPORTER A"/>
    <property type="match status" value="1"/>
</dbReference>
<feature type="transmembrane region" description="Helical" evidence="8">
    <location>
        <begin position="166"/>
        <end position="184"/>
    </location>
</feature>
<name>A0A8J3T184_9ACTN</name>
<evidence type="ECO:0000313" key="11">
    <source>
        <dbReference type="Proteomes" id="UP000634476"/>
    </source>
</evidence>
<comment type="caution">
    <text evidence="10">The sequence shown here is derived from an EMBL/GenBank/DDBJ whole genome shotgun (WGS) entry which is preliminary data.</text>
</comment>
<feature type="region of interest" description="Disordered" evidence="7">
    <location>
        <begin position="77"/>
        <end position="103"/>
    </location>
</feature>
<dbReference type="AlphaFoldDB" id="A0A8J3T184"/>
<feature type="domain" description="VTT" evidence="9">
    <location>
        <begin position="30"/>
        <end position="180"/>
    </location>
</feature>
<evidence type="ECO:0000256" key="4">
    <source>
        <dbReference type="ARBA" id="ARBA00022692"/>
    </source>
</evidence>
<organism evidence="10 11">
    <name type="scientific">Planobispora takensis</name>
    <dbReference type="NCBI Taxonomy" id="1367882"/>
    <lineage>
        <taxon>Bacteria</taxon>
        <taxon>Bacillati</taxon>
        <taxon>Actinomycetota</taxon>
        <taxon>Actinomycetes</taxon>
        <taxon>Streptosporangiales</taxon>
        <taxon>Streptosporangiaceae</taxon>
        <taxon>Planobispora</taxon>
    </lineage>
</organism>
<dbReference type="Pfam" id="PF09335">
    <property type="entry name" value="VTT_dom"/>
    <property type="match status" value="1"/>
</dbReference>
<accession>A0A8J3T184</accession>
<evidence type="ECO:0000256" key="5">
    <source>
        <dbReference type="ARBA" id="ARBA00022989"/>
    </source>
</evidence>
<gene>
    <name evidence="10" type="ORF">Pta02_50580</name>
</gene>
<evidence type="ECO:0000313" key="10">
    <source>
        <dbReference type="EMBL" id="GII03050.1"/>
    </source>
</evidence>
<keyword evidence="6 8" id="KW-0472">Membrane</keyword>
<protein>
    <recommendedName>
        <fullName evidence="9">VTT domain-containing protein</fullName>
    </recommendedName>
</protein>
<evidence type="ECO:0000256" key="3">
    <source>
        <dbReference type="ARBA" id="ARBA00022475"/>
    </source>
</evidence>
<sequence>MYGVELPATAVLAYLVISALTAFDVFFPVIPGEGALMAAGALTVTGDLEIPLVILAGAAGALTGDLASYHAGTRLRGLTGPRGSEHGRGPGHPAGRMTRTASGAAAVPGRMRRAVPGLVNGWPERFHRHGSLVLLAARLVPGGRTAATLAAGRLAYPRRRFALTELAVDTTWATAATLLGFLGASALPADLTPERLLLIAEAVLLVVCLTVGVRLWRTRLAHVDTLPVGQDVDRDGTTRTG</sequence>
<dbReference type="GO" id="GO:0005886">
    <property type="term" value="C:plasma membrane"/>
    <property type="evidence" value="ECO:0007669"/>
    <property type="project" value="UniProtKB-SubCell"/>
</dbReference>
<keyword evidence="3" id="KW-1003">Cell membrane</keyword>
<evidence type="ECO:0000256" key="6">
    <source>
        <dbReference type="ARBA" id="ARBA00023136"/>
    </source>
</evidence>
<proteinExistence type="inferred from homology"/>
<dbReference type="RefSeq" id="WP_203877352.1">
    <property type="nucleotide sequence ID" value="NZ_BOOK01000036.1"/>
</dbReference>
<dbReference type="InterPro" id="IPR051311">
    <property type="entry name" value="DedA_domain"/>
</dbReference>
<feature type="transmembrane region" description="Helical" evidence="8">
    <location>
        <begin position="50"/>
        <end position="69"/>
    </location>
</feature>
<keyword evidence="11" id="KW-1185">Reference proteome</keyword>
<comment type="subcellular location">
    <subcellularLocation>
        <location evidence="1">Cell membrane</location>
        <topology evidence="1">Multi-pass membrane protein</topology>
    </subcellularLocation>
</comment>